<evidence type="ECO:0000313" key="16">
    <source>
        <dbReference type="Proteomes" id="UP000479000"/>
    </source>
</evidence>
<organism evidence="15 16">
    <name type="scientific">Nesidiocoris tenuis</name>
    <dbReference type="NCBI Taxonomy" id="355587"/>
    <lineage>
        <taxon>Eukaryota</taxon>
        <taxon>Metazoa</taxon>
        <taxon>Ecdysozoa</taxon>
        <taxon>Arthropoda</taxon>
        <taxon>Hexapoda</taxon>
        <taxon>Insecta</taxon>
        <taxon>Pterygota</taxon>
        <taxon>Neoptera</taxon>
        <taxon>Paraneoptera</taxon>
        <taxon>Hemiptera</taxon>
        <taxon>Heteroptera</taxon>
        <taxon>Panheteroptera</taxon>
        <taxon>Cimicomorpha</taxon>
        <taxon>Miridae</taxon>
        <taxon>Dicyphina</taxon>
        <taxon>Nesidiocoris</taxon>
    </lineage>
</organism>
<dbReference type="InterPro" id="IPR013766">
    <property type="entry name" value="Thioredoxin_domain"/>
</dbReference>
<dbReference type="GO" id="GO:0034976">
    <property type="term" value="P:response to endoplasmic reticulum stress"/>
    <property type="evidence" value="ECO:0007669"/>
    <property type="project" value="TreeGrafter"/>
</dbReference>
<dbReference type="PROSITE" id="PS00194">
    <property type="entry name" value="THIOREDOXIN_1"/>
    <property type="match status" value="1"/>
</dbReference>
<dbReference type="SUPFAM" id="SSF52833">
    <property type="entry name" value="Thioredoxin-like"/>
    <property type="match status" value="1"/>
</dbReference>
<evidence type="ECO:0000256" key="9">
    <source>
        <dbReference type="ARBA" id="ARBA00023235"/>
    </source>
</evidence>
<evidence type="ECO:0000256" key="12">
    <source>
        <dbReference type="SAM" id="Phobius"/>
    </source>
</evidence>
<dbReference type="PROSITE" id="PS51352">
    <property type="entry name" value="THIOREDOXIN_2"/>
    <property type="match status" value="1"/>
</dbReference>
<evidence type="ECO:0000256" key="1">
    <source>
        <dbReference type="ARBA" id="ARBA00001182"/>
    </source>
</evidence>
<dbReference type="InterPro" id="IPR036259">
    <property type="entry name" value="MFS_trans_sf"/>
</dbReference>
<dbReference type="OrthoDB" id="427280at2759"/>
<keyword evidence="12" id="KW-0472">Membrane</keyword>
<dbReference type="InterPro" id="IPR036249">
    <property type="entry name" value="Thioredoxin-like_sf"/>
</dbReference>
<dbReference type="GO" id="GO:0006457">
    <property type="term" value="P:protein folding"/>
    <property type="evidence" value="ECO:0007669"/>
    <property type="project" value="TreeGrafter"/>
</dbReference>
<evidence type="ECO:0000256" key="7">
    <source>
        <dbReference type="ARBA" id="ARBA00022824"/>
    </source>
</evidence>
<dbReference type="SUPFAM" id="SSF103473">
    <property type="entry name" value="MFS general substrate transporter"/>
    <property type="match status" value="1"/>
</dbReference>
<dbReference type="FunFam" id="3.40.30.10:FF:000023">
    <property type="entry name" value="Protein disulfide-isomerase"/>
    <property type="match status" value="1"/>
</dbReference>
<feature type="chain" id="PRO_5026270099" description="protein disulfide-isomerase" evidence="13">
    <location>
        <begin position="25"/>
        <end position="287"/>
    </location>
</feature>
<dbReference type="PRINTS" id="PR00421">
    <property type="entry name" value="THIOREDOXIN"/>
</dbReference>
<dbReference type="Pfam" id="PF00085">
    <property type="entry name" value="Thioredoxin"/>
    <property type="match status" value="1"/>
</dbReference>
<feature type="transmembrane region" description="Helical" evidence="12">
    <location>
        <begin position="251"/>
        <end position="269"/>
    </location>
</feature>
<keyword evidence="5 13" id="KW-0732">Signal</keyword>
<dbReference type="NCBIfam" id="TIGR01126">
    <property type="entry name" value="pdi_dom"/>
    <property type="match status" value="1"/>
</dbReference>
<evidence type="ECO:0000256" key="6">
    <source>
        <dbReference type="ARBA" id="ARBA00022737"/>
    </source>
</evidence>
<dbReference type="GO" id="GO:0003756">
    <property type="term" value="F:protein disulfide isomerase activity"/>
    <property type="evidence" value="ECO:0007669"/>
    <property type="project" value="UniProtKB-EC"/>
</dbReference>
<accession>A0A6H5HPU6</accession>
<keyword evidence="12" id="KW-0812">Transmembrane</keyword>
<evidence type="ECO:0000256" key="11">
    <source>
        <dbReference type="RuleBase" id="RU004208"/>
    </source>
</evidence>
<dbReference type="InterPro" id="IPR017937">
    <property type="entry name" value="Thioredoxin_CS"/>
</dbReference>
<keyword evidence="12" id="KW-1133">Transmembrane helix</keyword>
<proteinExistence type="inferred from homology"/>
<dbReference type="Gene3D" id="3.40.30.10">
    <property type="entry name" value="Glutaredoxin"/>
    <property type="match status" value="1"/>
</dbReference>
<keyword evidence="6" id="KW-0677">Repeat</keyword>
<keyword evidence="16" id="KW-1185">Reference proteome</keyword>
<dbReference type="GO" id="GO:0005788">
    <property type="term" value="C:endoplasmic reticulum lumen"/>
    <property type="evidence" value="ECO:0007669"/>
    <property type="project" value="UniProtKB-SubCell"/>
</dbReference>
<evidence type="ECO:0000256" key="10">
    <source>
        <dbReference type="ARBA" id="ARBA00023284"/>
    </source>
</evidence>
<dbReference type="PANTHER" id="PTHR18929">
    <property type="entry name" value="PROTEIN DISULFIDE ISOMERASE"/>
    <property type="match status" value="1"/>
</dbReference>
<dbReference type="EC" id="5.3.4.1" evidence="4"/>
<keyword evidence="8" id="KW-1015">Disulfide bond</keyword>
<dbReference type="PANTHER" id="PTHR18929:SF240">
    <property type="entry name" value="PROTEIN DISULFIDE-ISOMERASE"/>
    <property type="match status" value="1"/>
</dbReference>
<evidence type="ECO:0000259" key="14">
    <source>
        <dbReference type="PROSITE" id="PS51352"/>
    </source>
</evidence>
<name>A0A6H5HPU6_9HEMI</name>
<dbReference type="CDD" id="cd02961">
    <property type="entry name" value="PDI_a_family"/>
    <property type="match status" value="1"/>
</dbReference>
<dbReference type="Proteomes" id="UP000479000">
    <property type="component" value="Unassembled WGS sequence"/>
</dbReference>
<dbReference type="InterPro" id="IPR005788">
    <property type="entry name" value="PDI_thioredoxin-like_dom"/>
</dbReference>
<comment type="subcellular location">
    <subcellularLocation>
        <location evidence="2">Endoplasmic reticulum lumen</location>
    </subcellularLocation>
</comment>
<comment type="similarity">
    <text evidence="3 11">Belongs to the protein disulfide isomerase family.</text>
</comment>
<gene>
    <name evidence="15" type="ORF">NTEN_LOCUS24104</name>
</gene>
<feature type="domain" description="Thioredoxin" evidence="14">
    <location>
        <begin position="16"/>
        <end position="140"/>
    </location>
</feature>
<evidence type="ECO:0000256" key="13">
    <source>
        <dbReference type="SAM" id="SignalP"/>
    </source>
</evidence>
<evidence type="ECO:0000256" key="4">
    <source>
        <dbReference type="ARBA" id="ARBA00012723"/>
    </source>
</evidence>
<keyword evidence="10" id="KW-0676">Redox-active center</keyword>
<evidence type="ECO:0000256" key="2">
    <source>
        <dbReference type="ARBA" id="ARBA00004319"/>
    </source>
</evidence>
<evidence type="ECO:0000256" key="8">
    <source>
        <dbReference type="ARBA" id="ARBA00023157"/>
    </source>
</evidence>
<dbReference type="EMBL" id="CADCXU010035394">
    <property type="protein sequence ID" value="CAB0020531.1"/>
    <property type="molecule type" value="Genomic_DNA"/>
</dbReference>
<evidence type="ECO:0000313" key="15">
    <source>
        <dbReference type="EMBL" id="CAB0020531.1"/>
    </source>
</evidence>
<sequence length="287" mass="32433">MHRFAIPSVLSAFVAISSIRRVSTVSISEEDGVLVLNKNNFADAINRYKNVLVEFYAPWCGHCQSLSPNYAKAASKLIELQSQVRLAKVDATVESELAEIFNVRGYPTLKFFQHDNIEASEYSGGREANDIINWVTRKGGSSDKTVSGAGAEPLHCVALSDPDVPERAALTLPEVRLLDTPADGSNRRPNGYDHRIFQTGDIKVYKRRWWMLGIFIAFSASNAFQWAQYAVVENVIVDYYQINPLWIEWTALSYAFNLTFLILPTAWILEKYVRFWSDAPGIFSNFF</sequence>
<comment type="catalytic activity">
    <reaction evidence="1">
        <text>Catalyzes the rearrangement of -S-S- bonds in proteins.</text>
        <dbReference type="EC" id="5.3.4.1"/>
    </reaction>
</comment>
<evidence type="ECO:0000256" key="5">
    <source>
        <dbReference type="ARBA" id="ARBA00022729"/>
    </source>
</evidence>
<protein>
    <recommendedName>
        <fullName evidence="4">protein disulfide-isomerase</fullName>
        <ecNumber evidence="4">5.3.4.1</ecNumber>
    </recommendedName>
</protein>
<dbReference type="AlphaFoldDB" id="A0A6H5HPU6"/>
<evidence type="ECO:0000256" key="3">
    <source>
        <dbReference type="ARBA" id="ARBA00006347"/>
    </source>
</evidence>
<keyword evidence="9" id="KW-0413">Isomerase</keyword>
<feature type="transmembrane region" description="Helical" evidence="12">
    <location>
        <begin position="209"/>
        <end position="231"/>
    </location>
</feature>
<reference evidence="15 16" key="1">
    <citation type="submission" date="2020-02" db="EMBL/GenBank/DDBJ databases">
        <authorList>
            <person name="Ferguson B K."/>
        </authorList>
    </citation>
    <scope>NUCLEOTIDE SEQUENCE [LARGE SCALE GENOMIC DNA]</scope>
</reference>
<feature type="signal peptide" evidence="13">
    <location>
        <begin position="1"/>
        <end position="24"/>
    </location>
</feature>
<keyword evidence="7" id="KW-0256">Endoplasmic reticulum</keyword>